<organism evidence="3 4">
    <name type="scientific">Coprococcus intestinihominis</name>
    <dbReference type="NCBI Taxonomy" id="3133154"/>
    <lineage>
        <taxon>Bacteria</taxon>
        <taxon>Bacillati</taxon>
        <taxon>Bacillota</taxon>
        <taxon>Clostridia</taxon>
        <taxon>Lachnospirales</taxon>
        <taxon>Lachnospiraceae</taxon>
        <taxon>Coprococcus</taxon>
    </lineage>
</organism>
<evidence type="ECO:0000313" key="3">
    <source>
        <dbReference type="EMBL" id="MEQ2365283.1"/>
    </source>
</evidence>
<evidence type="ECO:0000256" key="2">
    <source>
        <dbReference type="SAM" id="SignalP"/>
    </source>
</evidence>
<reference evidence="3 4" key="1">
    <citation type="submission" date="2024-03" db="EMBL/GenBank/DDBJ databases">
        <title>Human intestinal bacterial collection.</title>
        <authorList>
            <person name="Pauvert C."/>
            <person name="Hitch T.C.A."/>
            <person name="Clavel T."/>
        </authorList>
    </citation>
    <scope>NUCLEOTIDE SEQUENCE [LARGE SCALE GENOMIC DNA]</scope>
    <source>
        <strain evidence="3 4">CLA-AA-H190</strain>
    </source>
</reference>
<proteinExistence type="predicted"/>
<comment type="subcellular location">
    <subcellularLocation>
        <location evidence="1">Cell envelope</location>
    </subcellularLocation>
</comment>
<name>A0ABV1B6A8_9FIRM</name>
<comment type="caution">
    <text evidence="3">The sequence shown here is derived from an EMBL/GenBank/DDBJ whole genome shotgun (WGS) entry which is preliminary data.</text>
</comment>
<feature type="non-terminal residue" evidence="3">
    <location>
        <position position="1742"/>
    </location>
</feature>
<dbReference type="EMBL" id="JBBMEK010000102">
    <property type="protein sequence ID" value="MEQ2365283.1"/>
    <property type="molecule type" value="Genomic_DNA"/>
</dbReference>
<dbReference type="Pfam" id="PF09479">
    <property type="entry name" value="Flg_new"/>
    <property type="match status" value="2"/>
</dbReference>
<sequence length="1742" mass="186139">MKKRILSILLICCMVLTMLPATALAEESGQTGGGVTASGLCEHHPAHDDECGYTEGTAGTPCSHEHTDDCYTEVTDCVHEHTEDCYPQNSVSGNNATSSNADEPTECTHVCSEESGCITKQLNCQHEHDEDCGYTPATAGTPCGYVCEICGAEDNSAEAMTVERVQAMIDALPDAEEITEDNAEEVTAQLEAVDEAKAELTDEEIDELDITRYMAAAAALGSLAAPMLPANAAPAEQFNLTPGETYWFDLSGANIPDNKNGSLPDDSLHWVPFTYVGTVNAYVLKSRSANNNTARGDSANAAGSTDPSNPIGYTYDHSLFIADYNVTSSANWNNLNGRNLIFGTAYTSGGVDYTLRVPSAGSGSTGSMDSERGTPLNNEWDAILDKANQSYQDNTVGYIKNWNGMYSWGQDTRDGLDPEWYRAKRGSFTVRSWQFDLLSMSVGFRPVLELPSSDTLGSDGLATVTLDLNDGKLGDSADNIQIIVKNGAAFTAPASDGLTRPDGDTGDYFKWLGSDGNLYAPGDSVPAGVTTLTAQWSLAEQFNLTPGGTYWFDLSGENIPGTVNSSVPDTTLHYVPFTYAGTVDAYVLNSSSSGQTGAAEAASQTTDESGQYGYIYPHSLFVADYAVMHTVSWNELNTAGLIFGKSYTGGSVAYTLRAPSMGSWYTGSGDSARGTPQSNEWDAVLDKNSGYIKNWNGIDSWGQDTDSSSPASRVRRGYLSARSWNYHYATYQRAYVGFRPVLEVLNTDALGPDGLEVVTLDLNGGKLGGSADDIQIIVKNGAAFTAPASDGLTRPDGDTGSFFIWKGSNGNLYAPGDSVPAGVTTLTAQWTPAEQFNLTPGGTYWFDLSGENIPGTVNTGNSYGAVSVPDTTLHYVPFTYAGTVDAYKLTSAMATTVDYATQNKYPHSLFVADYPVTHTVSWDELNTAGLIFGKSYTGSSVDYTLRAPSMGSGRTGLGDSERGTPQSNEWDAVLDKNSGYIENWGGMCSKGQDTVSNYLHCRAVRGFTSARRFAEYVATARYDNAGFRPVLEVLNTDTLGSDGLKAVTLDLNGGKLGGSTENIQIVVKNGAAFTAPASDGLTRPDGDTGDYFKWLGSDGNLYAPGDSVPAGVTTLTAQWMPAEQFNLTPGGTYWFDLSGENIPGTVNTGNSDGAVSVPDTTLHYVPFTYAGTVEAYKLTSAIETTEDYAEQNKYPHSLFVADYAVTHTVSWNELNTAGLIFGKSYTGGSVDYTLRAPSVGSWYTGLGDSARGTPQSNEWDAVLDKNSGYIKNWNDMYSQGQDTSISSSNCAIRGCSPARYWIDGHATYQHVSVGFRPVLEVLNTDTLGSDGLKAVTLDLNGGKLGGSTDDIQIIVKNGAAFTAPASDGLTAPQVGYSAQWQDSDGNLYAPGDSVPAGVTTLTAQWMPDTYTVTLHLNDGTIGNGKNVTEYTYGTGATLPTADDITRAGHTFEGWYEDENFSGSPVTEISATDTGKKEFYAKWTLNTYTVTFDSQGGSKVDSQTVSHGGTVTEPTAPTYEGYTFGGWYTEAGCTTEYDFTTAVTESLTLYAKWKDVTCPTGEITVDKSKWNTFFNNITFGLFFKDTQKVTITASDNSGDNVTITYLLSDKELTVDEVNVSVFTAYTGAFYIEPNNEYVIYAKLTDSSGNICYINSNGVVLDNVDPLVSGIIDGKTYCEAQTVTIDEKYVDSVTVDGTAVTLTDGKFTLSPADGKQTIVVTDKAGNKAEMTVTVNDGHTGGTAT</sequence>
<keyword evidence="4" id="KW-1185">Reference proteome</keyword>
<evidence type="ECO:0000256" key="1">
    <source>
        <dbReference type="ARBA" id="ARBA00004196"/>
    </source>
</evidence>
<protein>
    <submittedName>
        <fullName evidence="3">InlB B-repeat-containing protein</fullName>
    </submittedName>
</protein>
<feature type="signal peptide" evidence="2">
    <location>
        <begin position="1"/>
        <end position="25"/>
    </location>
</feature>
<dbReference type="Proteomes" id="UP001469749">
    <property type="component" value="Unassembled WGS sequence"/>
</dbReference>
<dbReference type="NCBIfam" id="TIGR02543">
    <property type="entry name" value="List_Bact_rpt"/>
    <property type="match status" value="2"/>
</dbReference>
<keyword evidence="2" id="KW-0732">Signal</keyword>
<dbReference type="InterPro" id="IPR013378">
    <property type="entry name" value="InlB-like_B-rpt"/>
</dbReference>
<gene>
    <name evidence="3" type="ORF">WMO25_09270</name>
</gene>
<accession>A0ABV1B6A8</accession>
<feature type="chain" id="PRO_5045688885" evidence="2">
    <location>
        <begin position="26"/>
        <end position="1742"/>
    </location>
</feature>
<dbReference type="InterPro" id="IPR042229">
    <property type="entry name" value="Listeria/Bacterioides_rpt_sf"/>
</dbReference>
<evidence type="ECO:0000313" key="4">
    <source>
        <dbReference type="Proteomes" id="UP001469749"/>
    </source>
</evidence>
<dbReference type="Gene3D" id="2.60.40.4270">
    <property type="entry name" value="Listeria-Bacteroides repeat domain"/>
    <property type="match status" value="2"/>
</dbReference>
<dbReference type="RefSeq" id="WP_349085098.1">
    <property type="nucleotide sequence ID" value="NZ_JBBMEK010000102.1"/>
</dbReference>